<gene>
    <name evidence="3" type="ORF">COCHEDRAFT_1061545</name>
</gene>
<dbReference type="EMBL" id="KB445569">
    <property type="protein sequence ID" value="EMD96715.1"/>
    <property type="molecule type" value="Genomic_DNA"/>
</dbReference>
<accession>M2TGZ3</accession>
<dbReference type="STRING" id="701091.M2TGZ3"/>
<feature type="non-terminal residue" evidence="3">
    <location>
        <position position="178"/>
    </location>
</feature>
<evidence type="ECO:0000313" key="3">
    <source>
        <dbReference type="EMBL" id="EMD96715.1"/>
    </source>
</evidence>
<proteinExistence type="predicted"/>
<reference evidence="4" key="2">
    <citation type="journal article" date="2013" name="PLoS Genet.">
        <title>Comparative genome structure, secondary metabolite, and effector coding capacity across Cochliobolus pathogens.</title>
        <authorList>
            <person name="Condon B.J."/>
            <person name="Leng Y."/>
            <person name="Wu D."/>
            <person name="Bushley K.E."/>
            <person name="Ohm R.A."/>
            <person name="Otillar R."/>
            <person name="Martin J."/>
            <person name="Schackwitz W."/>
            <person name="Grimwood J."/>
            <person name="MohdZainudin N."/>
            <person name="Xue C."/>
            <person name="Wang R."/>
            <person name="Manning V.A."/>
            <person name="Dhillon B."/>
            <person name="Tu Z.J."/>
            <person name="Steffenson B.J."/>
            <person name="Salamov A."/>
            <person name="Sun H."/>
            <person name="Lowry S."/>
            <person name="LaButti K."/>
            <person name="Han J."/>
            <person name="Copeland A."/>
            <person name="Lindquist E."/>
            <person name="Barry K."/>
            <person name="Schmutz J."/>
            <person name="Baker S.E."/>
            <person name="Ciuffetti L.M."/>
            <person name="Grigoriev I.V."/>
            <person name="Zhong S."/>
            <person name="Turgeon B.G."/>
        </authorList>
    </citation>
    <scope>NUCLEOTIDE SEQUENCE [LARGE SCALE GENOMIC DNA]</scope>
    <source>
        <strain evidence="4">C5 / ATCC 48332 / race O</strain>
    </source>
</reference>
<feature type="coiled-coil region" evidence="1">
    <location>
        <begin position="47"/>
        <end position="78"/>
    </location>
</feature>
<dbReference type="InterPro" id="IPR002889">
    <property type="entry name" value="WSC_carb-bd"/>
</dbReference>
<feature type="non-terminal residue" evidence="3">
    <location>
        <position position="1"/>
    </location>
</feature>
<dbReference type="SMART" id="SM00321">
    <property type="entry name" value="WSC"/>
    <property type="match status" value="1"/>
</dbReference>
<dbReference type="AlphaFoldDB" id="M2TGZ3"/>
<sequence>AEPSIECVDPSKQSQCTCTCTNGIVFSQTLSLDASTIPSDGTCQADRDRCLKRQQQLNTEIEEEREQCAAQLNEATQTHIQREKELLEKQHELRTQLKLHQPPTWTYHGCYIDNLSRAIGGNGFSLDTHLTVDNCKRLCRGSKYAAMQYGTHCLCGNKFRFPVTKVSDSECNVNCAGN</sequence>
<keyword evidence="4" id="KW-1185">Reference proteome</keyword>
<dbReference type="Proteomes" id="UP000016936">
    <property type="component" value="Unassembled WGS sequence"/>
</dbReference>
<protein>
    <recommendedName>
        <fullName evidence="2">WSC domain-containing protein</fullName>
    </recommendedName>
</protein>
<organism evidence="3 4">
    <name type="scientific">Cochliobolus heterostrophus (strain C5 / ATCC 48332 / race O)</name>
    <name type="common">Southern corn leaf blight fungus</name>
    <name type="synonym">Bipolaris maydis</name>
    <dbReference type="NCBI Taxonomy" id="701091"/>
    <lineage>
        <taxon>Eukaryota</taxon>
        <taxon>Fungi</taxon>
        <taxon>Dikarya</taxon>
        <taxon>Ascomycota</taxon>
        <taxon>Pezizomycotina</taxon>
        <taxon>Dothideomycetes</taxon>
        <taxon>Pleosporomycetidae</taxon>
        <taxon>Pleosporales</taxon>
        <taxon>Pleosporineae</taxon>
        <taxon>Pleosporaceae</taxon>
        <taxon>Bipolaris</taxon>
    </lineage>
</organism>
<reference evidence="3 4" key="1">
    <citation type="journal article" date="2012" name="PLoS Pathog.">
        <title>Diverse lifestyles and strategies of plant pathogenesis encoded in the genomes of eighteen Dothideomycetes fungi.</title>
        <authorList>
            <person name="Ohm R.A."/>
            <person name="Feau N."/>
            <person name="Henrissat B."/>
            <person name="Schoch C.L."/>
            <person name="Horwitz B.A."/>
            <person name="Barry K.W."/>
            <person name="Condon B.J."/>
            <person name="Copeland A.C."/>
            <person name="Dhillon B."/>
            <person name="Glaser F."/>
            <person name="Hesse C.N."/>
            <person name="Kosti I."/>
            <person name="LaButti K."/>
            <person name="Lindquist E.A."/>
            <person name="Lucas S."/>
            <person name="Salamov A.A."/>
            <person name="Bradshaw R.E."/>
            <person name="Ciuffetti L."/>
            <person name="Hamelin R.C."/>
            <person name="Kema G.H.J."/>
            <person name="Lawrence C."/>
            <person name="Scott J.A."/>
            <person name="Spatafora J.W."/>
            <person name="Turgeon B.G."/>
            <person name="de Wit P.J.G.M."/>
            <person name="Zhong S."/>
            <person name="Goodwin S.B."/>
            <person name="Grigoriev I.V."/>
        </authorList>
    </citation>
    <scope>NUCLEOTIDE SEQUENCE [LARGE SCALE GENOMIC DNA]</scope>
    <source>
        <strain evidence="4">C5 / ATCC 48332 / race O</strain>
    </source>
</reference>
<feature type="domain" description="WSC" evidence="2">
    <location>
        <begin position="104"/>
        <end position="178"/>
    </location>
</feature>
<dbReference type="PROSITE" id="PS51212">
    <property type="entry name" value="WSC"/>
    <property type="match status" value="1"/>
</dbReference>
<evidence type="ECO:0000313" key="4">
    <source>
        <dbReference type="Proteomes" id="UP000016936"/>
    </source>
</evidence>
<dbReference type="HOGENOM" id="CLU_077165_0_0_1"/>
<name>M2TGZ3_COCH5</name>
<evidence type="ECO:0000259" key="2">
    <source>
        <dbReference type="PROSITE" id="PS51212"/>
    </source>
</evidence>
<dbReference type="OMA" id="YTYQGCF"/>
<dbReference type="Pfam" id="PF01822">
    <property type="entry name" value="WSC"/>
    <property type="match status" value="1"/>
</dbReference>
<keyword evidence="1" id="KW-0175">Coiled coil</keyword>
<evidence type="ECO:0000256" key="1">
    <source>
        <dbReference type="SAM" id="Coils"/>
    </source>
</evidence>
<dbReference type="OrthoDB" id="3688278at2759"/>